<evidence type="ECO:0000313" key="4">
    <source>
        <dbReference type="RefSeq" id="XP_031396956.1"/>
    </source>
</evidence>
<sequence>MVFSFPSCSASAPRIHFKIGGSRLSDTSPVPLHVRTYRAHSIAVTSCKSEFPIDNWSFAGGSRFAVRPQIATISISRRCSQVHASWLATSQIASSVFTLGTVAVLPFYTLMVVAPKAELTKKSMESGIPYIVLGLLYAYLLYLSWTPDTWRLIFANKYMLPELSGIAKMFANEMTLASAWIHLLAIDLFAARQVFHDGLENQIETRHSVSLCLFFCPIGLVTHFITKALTKNTSKHGL</sequence>
<dbReference type="OrthoDB" id="196782at2759"/>
<dbReference type="RefSeq" id="XP_031396955.1">
    <property type="nucleotide sequence ID" value="XM_031541095.1"/>
</dbReference>
<proteinExistence type="predicted"/>
<organism evidence="2 4">
    <name type="scientific">Punica granatum</name>
    <name type="common">Pomegranate</name>
    <dbReference type="NCBI Taxonomy" id="22663"/>
    <lineage>
        <taxon>Eukaryota</taxon>
        <taxon>Viridiplantae</taxon>
        <taxon>Streptophyta</taxon>
        <taxon>Embryophyta</taxon>
        <taxon>Tracheophyta</taxon>
        <taxon>Spermatophyta</taxon>
        <taxon>Magnoliopsida</taxon>
        <taxon>eudicotyledons</taxon>
        <taxon>Gunneridae</taxon>
        <taxon>Pentapetalae</taxon>
        <taxon>rosids</taxon>
        <taxon>malvids</taxon>
        <taxon>Myrtales</taxon>
        <taxon>Lythraceae</taxon>
        <taxon>Punica</taxon>
    </lineage>
</organism>
<evidence type="ECO:0000256" key="1">
    <source>
        <dbReference type="SAM" id="Phobius"/>
    </source>
</evidence>
<gene>
    <name evidence="3 4" type="primary">LOC116207949</name>
</gene>
<evidence type="ECO:0000313" key="3">
    <source>
        <dbReference type="RefSeq" id="XP_031396955.1"/>
    </source>
</evidence>
<dbReference type="RefSeq" id="XP_031396956.1">
    <property type="nucleotide sequence ID" value="XM_031541096.1"/>
</dbReference>
<feature type="transmembrane region" description="Helical" evidence="1">
    <location>
        <begin position="92"/>
        <end position="115"/>
    </location>
</feature>
<keyword evidence="1" id="KW-1133">Transmembrane helix</keyword>
<dbReference type="PANTHER" id="PTHR34543:SF1">
    <property type="entry name" value="PROTEIN ABA DEFICIENT 4, CHLOROPLASTIC"/>
    <property type="match status" value="1"/>
</dbReference>
<feature type="transmembrane region" description="Helical" evidence="1">
    <location>
        <begin position="211"/>
        <end position="230"/>
    </location>
</feature>
<keyword evidence="2" id="KW-1185">Reference proteome</keyword>
<dbReference type="GeneID" id="116207949"/>
<evidence type="ECO:0000313" key="2">
    <source>
        <dbReference type="Proteomes" id="UP000515151"/>
    </source>
</evidence>
<dbReference type="AlphaFoldDB" id="A0A6P8DUR4"/>
<dbReference type="Proteomes" id="UP000515151">
    <property type="component" value="Chromosome 5"/>
</dbReference>
<dbReference type="PANTHER" id="PTHR34543">
    <property type="entry name" value="PROTEIN ABA DEFICIENT 4, CHLOROPLASTIC"/>
    <property type="match status" value="1"/>
</dbReference>
<protein>
    <submittedName>
        <fullName evidence="3 4">Protein ABA DEFICIENT 4, chloroplastic isoform X1</fullName>
    </submittedName>
</protein>
<accession>A0A6P8DUR4</accession>
<name>A0A6P8DUR4_PUNGR</name>
<feature type="transmembrane region" description="Helical" evidence="1">
    <location>
        <begin position="127"/>
        <end position="145"/>
    </location>
</feature>
<keyword evidence="1" id="KW-0472">Membrane</keyword>
<feature type="transmembrane region" description="Helical" evidence="1">
    <location>
        <begin position="165"/>
        <end position="190"/>
    </location>
</feature>
<reference evidence="2" key="1">
    <citation type="journal article" date="2020" name="Plant Biotechnol. J.">
        <title>The pomegranate (Punica granatum L.) draft genome dissects genetic divergence between soft- and hard-seeded cultivars.</title>
        <authorList>
            <person name="Luo X."/>
            <person name="Li H."/>
            <person name="Wu Z."/>
            <person name="Yao W."/>
            <person name="Zhao P."/>
            <person name="Cao D."/>
            <person name="Yu H."/>
            <person name="Li K."/>
            <person name="Poudel K."/>
            <person name="Zhao D."/>
            <person name="Zhang F."/>
            <person name="Xia X."/>
            <person name="Chen L."/>
            <person name="Wang Q."/>
            <person name="Jing D."/>
            <person name="Cao S."/>
        </authorList>
    </citation>
    <scope>NUCLEOTIDE SEQUENCE [LARGE SCALE GENOMIC DNA]</scope>
</reference>
<keyword evidence="1" id="KW-0812">Transmembrane</keyword>
<reference evidence="3 4" key="2">
    <citation type="submission" date="2025-04" db="UniProtKB">
        <authorList>
            <consortium name="RefSeq"/>
        </authorList>
    </citation>
    <scope>IDENTIFICATION</scope>
    <source>
        <tissue evidence="3 4">Leaf</tissue>
    </source>
</reference>
<dbReference type="Pfam" id="PF14108">
    <property type="entry name" value="ABA4-like"/>
    <property type="match status" value="1"/>
</dbReference>
<dbReference type="InterPro" id="IPR025461">
    <property type="entry name" value="ABA4-like"/>
</dbReference>